<accession>A0ACA9QMQ1</accession>
<feature type="non-terminal residue" evidence="1">
    <location>
        <position position="183"/>
    </location>
</feature>
<keyword evidence="2" id="KW-1185">Reference proteome</keyword>
<protein>
    <submittedName>
        <fullName evidence="1">13483_t:CDS:1</fullName>
    </submittedName>
</protein>
<proteinExistence type="predicted"/>
<name>A0ACA9QMQ1_9GLOM</name>
<dbReference type="EMBL" id="CAJVPW010047293">
    <property type="protein sequence ID" value="CAG8759211.1"/>
    <property type="molecule type" value="Genomic_DNA"/>
</dbReference>
<reference evidence="1" key="1">
    <citation type="submission" date="2021-06" db="EMBL/GenBank/DDBJ databases">
        <authorList>
            <person name="Kallberg Y."/>
            <person name="Tangrot J."/>
            <person name="Rosling A."/>
        </authorList>
    </citation>
    <scope>NUCLEOTIDE SEQUENCE</scope>
    <source>
        <strain evidence="1">28 12/20/2015</strain>
    </source>
</reference>
<comment type="caution">
    <text evidence="1">The sequence shown here is derived from an EMBL/GenBank/DDBJ whole genome shotgun (WGS) entry which is preliminary data.</text>
</comment>
<sequence length="183" mass="21852">MDTSTKKRICYPVLFYFYGPGGSRKTGFVRELFNNNLYIKPQNSASNIDYWTDYKGQDVVLLDEYTKKINWFTLLKLLNDNSSEVEIEPNKFVSFNANYIFMINTKKPSETYSYQFLERHLTYIIEFTGKWNSDIEKRTTDIIFHKGDEEKFHNMKWDIEYIKENINDINTVKIQNQKIDGKI</sequence>
<evidence type="ECO:0000313" key="1">
    <source>
        <dbReference type="EMBL" id="CAG8759211.1"/>
    </source>
</evidence>
<gene>
    <name evidence="1" type="ORF">SPELUC_LOCUS15018</name>
</gene>
<organism evidence="1 2">
    <name type="scientific">Cetraspora pellucida</name>
    <dbReference type="NCBI Taxonomy" id="1433469"/>
    <lineage>
        <taxon>Eukaryota</taxon>
        <taxon>Fungi</taxon>
        <taxon>Fungi incertae sedis</taxon>
        <taxon>Mucoromycota</taxon>
        <taxon>Glomeromycotina</taxon>
        <taxon>Glomeromycetes</taxon>
        <taxon>Diversisporales</taxon>
        <taxon>Gigasporaceae</taxon>
        <taxon>Cetraspora</taxon>
    </lineage>
</organism>
<dbReference type="Proteomes" id="UP000789366">
    <property type="component" value="Unassembled WGS sequence"/>
</dbReference>
<evidence type="ECO:0000313" key="2">
    <source>
        <dbReference type="Proteomes" id="UP000789366"/>
    </source>
</evidence>